<organism evidence="7 8">
    <name type="scientific">Citricoccus muralis</name>
    <dbReference type="NCBI Taxonomy" id="169134"/>
    <lineage>
        <taxon>Bacteria</taxon>
        <taxon>Bacillati</taxon>
        <taxon>Actinomycetota</taxon>
        <taxon>Actinomycetes</taxon>
        <taxon>Micrococcales</taxon>
        <taxon>Micrococcaceae</taxon>
        <taxon>Citricoccus</taxon>
    </lineage>
</organism>
<dbReference type="InterPro" id="IPR029479">
    <property type="entry name" value="Nitroreductase"/>
</dbReference>
<dbReference type="GO" id="GO:0016491">
    <property type="term" value="F:oxidoreductase activity"/>
    <property type="evidence" value="ECO:0007669"/>
    <property type="project" value="UniProtKB-KW"/>
</dbReference>
<evidence type="ECO:0000256" key="5">
    <source>
        <dbReference type="ARBA" id="ARBA00023002"/>
    </source>
</evidence>
<evidence type="ECO:0000256" key="3">
    <source>
        <dbReference type="ARBA" id="ARBA00022630"/>
    </source>
</evidence>
<proteinExistence type="inferred from homology"/>
<dbReference type="PANTHER" id="PTHR43673">
    <property type="entry name" value="NAD(P)H NITROREDUCTASE YDGI-RELATED"/>
    <property type="match status" value="1"/>
</dbReference>
<dbReference type="CDD" id="cd02136">
    <property type="entry name" value="PnbA_NfnB-like"/>
    <property type="match status" value="1"/>
</dbReference>
<dbReference type="RefSeq" id="WP_115933476.1">
    <property type="nucleotide sequence ID" value="NZ_QREH01000001.1"/>
</dbReference>
<dbReference type="AlphaFoldDB" id="A0A3D9LEA9"/>
<evidence type="ECO:0000256" key="2">
    <source>
        <dbReference type="ARBA" id="ARBA00007118"/>
    </source>
</evidence>
<dbReference type="PANTHER" id="PTHR43673:SF2">
    <property type="entry name" value="NITROREDUCTASE"/>
    <property type="match status" value="1"/>
</dbReference>
<sequence>MSTITEAIRSRRSPRAFLSDPLPGDVIREVLEDARWAPSHSNTQPWTTHVASGAARDTLSSALLEAHDAGIRSPDFTETYGDGVHLERSQRLAAATYGVRGIARDDRAGRNEVVRENLRFYGAPHVAMMFVPQLGDGVRAASDVGMYAQNFLLSLHGHGYQGIPQAVHGMYADTVRRTLGVPSDQKLLFGIAFGTADPDSPLRSLDIGRVPLDHSVVLHDTGTLDDGVLQDAADAGTARSMASM</sequence>
<keyword evidence="3" id="KW-0285">Flavoprotein</keyword>
<name>A0A3D9LEA9_9MICC</name>
<dbReference type="InterPro" id="IPR000415">
    <property type="entry name" value="Nitroreductase-like"/>
</dbReference>
<dbReference type="EMBL" id="QREH01000001">
    <property type="protein sequence ID" value="REE04708.1"/>
    <property type="molecule type" value="Genomic_DNA"/>
</dbReference>
<dbReference type="Gene3D" id="3.40.109.10">
    <property type="entry name" value="NADH Oxidase"/>
    <property type="match status" value="1"/>
</dbReference>
<comment type="similarity">
    <text evidence="2">Belongs to the nitroreductase family.</text>
</comment>
<evidence type="ECO:0000313" key="7">
    <source>
        <dbReference type="EMBL" id="REE04708.1"/>
    </source>
</evidence>
<reference evidence="7 8" key="1">
    <citation type="submission" date="2018-07" db="EMBL/GenBank/DDBJ databases">
        <title>Sequencing the genomes of 1000 actinobacteria strains.</title>
        <authorList>
            <person name="Klenk H.-P."/>
        </authorList>
    </citation>
    <scope>NUCLEOTIDE SEQUENCE [LARGE SCALE GENOMIC DNA]</scope>
    <source>
        <strain evidence="7 8">DSM 14442</strain>
    </source>
</reference>
<evidence type="ECO:0000256" key="4">
    <source>
        <dbReference type="ARBA" id="ARBA00022643"/>
    </source>
</evidence>
<keyword evidence="5" id="KW-0560">Oxidoreductase</keyword>
<evidence type="ECO:0000313" key="8">
    <source>
        <dbReference type="Proteomes" id="UP000256727"/>
    </source>
</evidence>
<keyword evidence="4" id="KW-0288">FMN</keyword>
<feature type="domain" description="Nitroreductase" evidence="6">
    <location>
        <begin position="8"/>
        <end position="194"/>
    </location>
</feature>
<dbReference type="Pfam" id="PF00881">
    <property type="entry name" value="Nitroreductase"/>
    <property type="match status" value="1"/>
</dbReference>
<protein>
    <submittedName>
        <fullName evidence="7">Nitroreductase</fullName>
    </submittedName>
</protein>
<dbReference type="OrthoDB" id="9798230at2"/>
<dbReference type="SUPFAM" id="SSF55469">
    <property type="entry name" value="FMN-dependent nitroreductase-like"/>
    <property type="match status" value="1"/>
</dbReference>
<keyword evidence="8" id="KW-1185">Reference proteome</keyword>
<evidence type="ECO:0000256" key="1">
    <source>
        <dbReference type="ARBA" id="ARBA00001917"/>
    </source>
</evidence>
<evidence type="ECO:0000259" key="6">
    <source>
        <dbReference type="Pfam" id="PF00881"/>
    </source>
</evidence>
<dbReference type="Proteomes" id="UP000256727">
    <property type="component" value="Unassembled WGS sequence"/>
</dbReference>
<comment type="caution">
    <text evidence="7">The sequence shown here is derived from an EMBL/GenBank/DDBJ whole genome shotgun (WGS) entry which is preliminary data.</text>
</comment>
<comment type="cofactor">
    <cofactor evidence="1">
        <name>FMN</name>
        <dbReference type="ChEBI" id="CHEBI:58210"/>
    </cofactor>
</comment>
<gene>
    <name evidence="7" type="ORF">C8E99_2555</name>
</gene>
<accession>A0A3D9LEA9</accession>